<keyword evidence="2" id="KW-0805">Transcription regulation</keyword>
<dbReference type="Gene3D" id="3.40.190.10">
    <property type="entry name" value="Periplasmic binding protein-like II"/>
    <property type="match status" value="2"/>
</dbReference>
<dbReference type="InterPro" id="IPR036390">
    <property type="entry name" value="WH_DNA-bd_sf"/>
</dbReference>
<protein>
    <submittedName>
        <fullName evidence="6">Transcriptional regulator</fullName>
    </submittedName>
</protein>
<sequence>MNLLKLSVLVYIEKYKKVTDVAKELQMKQPTVTFHMKSLEEEMGISLFESKRGRILLTDAGKALYPYALKMTNMAVEAKKAVQDYTDLNKGILSIGADCMTGTYRLPDIISQFCSQYPGVQVHMTVKPTRQIQEMLYNHDVDFAFYSTQDSAANTITEELLWKDELMVIFGKGHTFSNLKALTPQLIAQHFFIQHSPGSFIKDFTRTYAIQNHIHLWERMVLDSPEAVKLMVQTGEYISFFAASGIERELSSGTLYSLPIPDRAGAQFKTVLAFPADQSFSPLKERFKQFVQDQIQQNITKKP</sequence>
<keyword evidence="3" id="KW-0238">DNA-binding</keyword>
<evidence type="ECO:0000256" key="2">
    <source>
        <dbReference type="ARBA" id="ARBA00023015"/>
    </source>
</evidence>
<dbReference type="Proteomes" id="UP000019364">
    <property type="component" value="Unassembled WGS sequence"/>
</dbReference>
<reference evidence="6 7" key="1">
    <citation type="journal article" date="2014" name="Genome Announc.">
        <title>Draft Genome Sequence of Paenibacillus pini JCM 16418T, Isolated from the Rhizosphere of Pine Tree.</title>
        <authorList>
            <person name="Yuki M."/>
            <person name="Oshima K."/>
            <person name="Suda W."/>
            <person name="Oshida Y."/>
            <person name="Kitamura K."/>
            <person name="Iida Y."/>
            <person name="Hattori M."/>
            <person name="Ohkuma M."/>
        </authorList>
    </citation>
    <scope>NUCLEOTIDE SEQUENCE [LARGE SCALE GENOMIC DNA]</scope>
    <source>
        <strain evidence="6 7">JCM 16418</strain>
    </source>
</reference>
<evidence type="ECO:0000313" key="7">
    <source>
        <dbReference type="Proteomes" id="UP000019364"/>
    </source>
</evidence>
<dbReference type="GO" id="GO:0000976">
    <property type="term" value="F:transcription cis-regulatory region binding"/>
    <property type="evidence" value="ECO:0007669"/>
    <property type="project" value="TreeGrafter"/>
</dbReference>
<dbReference type="GO" id="GO:0003700">
    <property type="term" value="F:DNA-binding transcription factor activity"/>
    <property type="evidence" value="ECO:0007669"/>
    <property type="project" value="InterPro"/>
</dbReference>
<dbReference type="Pfam" id="PF00126">
    <property type="entry name" value="HTH_1"/>
    <property type="match status" value="1"/>
</dbReference>
<dbReference type="InterPro" id="IPR005119">
    <property type="entry name" value="LysR_subst-bd"/>
</dbReference>
<dbReference type="InterPro" id="IPR036388">
    <property type="entry name" value="WH-like_DNA-bd_sf"/>
</dbReference>
<dbReference type="eggNOG" id="COG0583">
    <property type="taxonomic scope" value="Bacteria"/>
</dbReference>
<dbReference type="InterPro" id="IPR000847">
    <property type="entry name" value="LysR_HTH_N"/>
</dbReference>
<evidence type="ECO:0000313" key="6">
    <source>
        <dbReference type="EMBL" id="GAF06438.1"/>
    </source>
</evidence>
<keyword evidence="4" id="KW-0804">Transcription</keyword>
<comment type="caution">
    <text evidence="6">The sequence shown here is derived from an EMBL/GenBank/DDBJ whole genome shotgun (WGS) entry which is preliminary data.</text>
</comment>
<dbReference type="RefSeq" id="WP_052019984.1">
    <property type="nucleotide sequence ID" value="NZ_BAVZ01000001.1"/>
</dbReference>
<evidence type="ECO:0000256" key="1">
    <source>
        <dbReference type="ARBA" id="ARBA00009437"/>
    </source>
</evidence>
<evidence type="ECO:0000259" key="5">
    <source>
        <dbReference type="PROSITE" id="PS50931"/>
    </source>
</evidence>
<organism evidence="6 7">
    <name type="scientific">Paenibacillus pini JCM 16418</name>
    <dbReference type="NCBI Taxonomy" id="1236976"/>
    <lineage>
        <taxon>Bacteria</taxon>
        <taxon>Bacillati</taxon>
        <taxon>Bacillota</taxon>
        <taxon>Bacilli</taxon>
        <taxon>Bacillales</taxon>
        <taxon>Paenibacillaceae</taxon>
        <taxon>Paenibacillus</taxon>
    </lineage>
</organism>
<proteinExistence type="inferred from homology"/>
<dbReference type="Pfam" id="PF03466">
    <property type="entry name" value="LysR_substrate"/>
    <property type="match status" value="1"/>
</dbReference>
<accession>W7YFX8</accession>
<dbReference type="PANTHER" id="PTHR30126:SF39">
    <property type="entry name" value="HTH-TYPE TRANSCRIPTIONAL REGULATOR CYSL"/>
    <property type="match status" value="1"/>
</dbReference>
<keyword evidence="7" id="KW-1185">Reference proteome</keyword>
<dbReference type="AlphaFoldDB" id="W7YFX8"/>
<evidence type="ECO:0000256" key="4">
    <source>
        <dbReference type="ARBA" id="ARBA00023163"/>
    </source>
</evidence>
<evidence type="ECO:0000256" key="3">
    <source>
        <dbReference type="ARBA" id="ARBA00023125"/>
    </source>
</evidence>
<dbReference type="Gene3D" id="1.10.10.10">
    <property type="entry name" value="Winged helix-like DNA-binding domain superfamily/Winged helix DNA-binding domain"/>
    <property type="match status" value="1"/>
</dbReference>
<dbReference type="STRING" id="1236976.JCM16418_393"/>
<dbReference type="PANTHER" id="PTHR30126">
    <property type="entry name" value="HTH-TYPE TRANSCRIPTIONAL REGULATOR"/>
    <property type="match status" value="1"/>
</dbReference>
<comment type="similarity">
    <text evidence="1">Belongs to the LysR transcriptional regulatory family.</text>
</comment>
<dbReference type="CDD" id="cd05466">
    <property type="entry name" value="PBP2_LTTR_substrate"/>
    <property type="match status" value="1"/>
</dbReference>
<gene>
    <name evidence="6" type="ORF">JCM16418_393</name>
</gene>
<feature type="domain" description="HTH lysR-type" evidence="5">
    <location>
        <begin position="1"/>
        <end position="58"/>
    </location>
</feature>
<dbReference type="EMBL" id="BAVZ01000001">
    <property type="protein sequence ID" value="GAF06438.1"/>
    <property type="molecule type" value="Genomic_DNA"/>
</dbReference>
<dbReference type="PROSITE" id="PS50931">
    <property type="entry name" value="HTH_LYSR"/>
    <property type="match status" value="1"/>
</dbReference>
<name>W7YFX8_9BACL</name>
<dbReference type="SUPFAM" id="SSF53850">
    <property type="entry name" value="Periplasmic binding protein-like II"/>
    <property type="match status" value="1"/>
</dbReference>
<dbReference type="SUPFAM" id="SSF46785">
    <property type="entry name" value="Winged helix' DNA-binding domain"/>
    <property type="match status" value="1"/>
</dbReference>